<dbReference type="EMBL" id="VOFY01000015">
    <property type="protein sequence ID" value="KAA8585723.1"/>
    <property type="molecule type" value="Genomic_DNA"/>
</dbReference>
<keyword evidence="4" id="KW-1185">Reference proteome</keyword>
<gene>
    <name evidence="2" type="ORF">FQN60_002508</name>
    <name evidence="3" type="ORF">FQN60_004417</name>
</gene>
<name>A0A5J5CXS4_9PERO</name>
<dbReference type="AlphaFoldDB" id="A0A5J5CXS4"/>
<feature type="region of interest" description="Disordered" evidence="1">
    <location>
        <begin position="1"/>
        <end position="27"/>
    </location>
</feature>
<comment type="caution">
    <text evidence="3">The sequence shown here is derived from an EMBL/GenBank/DDBJ whole genome shotgun (WGS) entry which is preliminary data.</text>
</comment>
<organism evidence="3 4">
    <name type="scientific">Etheostoma spectabile</name>
    <name type="common">orangethroat darter</name>
    <dbReference type="NCBI Taxonomy" id="54343"/>
    <lineage>
        <taxon>Eukaryota</taxon>
        <taxon>Metazoa</taxon>
        <taxon>Chordata</taxon>
        <taxon>Craniata</taxon>
        <taxon>Vertebrata</taxon>
        <taxon>Euteleostomi</taxon>
        <taxon>Actinopterygii</taxon>
        <taxon>Neopterygii</taxon>
        <taxon>Teleostei</taxon>
        <taxon>Neoteleostei</taxon>
        <taxon>Acanthomorphata</taxon>
        <taxon>Eupercaria</taxon>
        <taxon>Perciformes</taxon>
        <taxon>Percoidei</taxon>
        <taxon>Percidae</taxon>
        <taxon>Etheostomatinae</taxon>
        <taxon>Etheostoma</taxon>
    </lineage>
</organism>
<evidence type="ECO:0000313" key="3">
    <source>
        <dbReference type="EMBL" id="KAA8585723.1"/>
    </source>
</evidence>
<protein>
    <submittedName>
        <fullName evidence="3">Uncharacterized protein</fullName>
    </submittedName>
</protein>
<sequence length="215" mass="23105">MDTGENVVSMAEEDGSGSDTTHVTGDDVLSGMEDATVTTLGGGVVEEDGTSGVTAGSGRSGKMNIGGMEVPEAFTAQASQFLTNYQASRSVEHFNMPRSYRNSSEIELSRPLVLISGRVTFWKHLWVLRQTGSHFLLLLKPPRVRNLDLAPFAARCFIHDPLQSGVQLRVLHHVLWVGASSGGWAGPMLTAGGVGNKLCRDFIQNLGLGFFSPQE</sequence>
<proteinExistence type="predicted"/>
<dbReference type="Proteomes" id="UP000327493">
    <property type="component" value="Chromosome 15"/>
</dbReference>
<feature type="non-terminal residue" evidence="3">
    <location>
        <position position="215"/>
    </location>
</feature>
<evidence type="ECO:0000313" key="2">
    <source>
        <dbReference type="EMBL" id="KAA8577506.1"/>
    </source>
</evidence>
<reference evidence="3 4" key="1">
    <citation type="submission" date="2019-08" db="EMBL/GenBank/DDBJ databases">
        <title>A chromosome-level genome assembly, high-density linkage maps, and genome scans reveal the genomic architecture of hybrid incompatibilities underlying speciation via character displacement in darters (Percidae: Etheostominae).</title>
        <authorList>
            <person name="Moran R.L."/>
            <person name="Catchen J.M."/>
            <person name="Fuller R.C."/>
        </authorList>
    </citation>
    <scope>NUCLEOTIDE SEQUENCE [LARGE SCALE GENOMIC DNA]</scope>
    <source>
        <strain evidence="3">EspeVRDwgs_2016</strain>
        <tissue evidence="3">Muscle</tissue>
    </source>
</reference>
<evidence type="ECO:0000313" key="4">
    <source>
        <dbReference type="Proteomes" id="UP000327493"/>
    </source>
</evidence>
<dbReference type="EMBL" id="VOFY01002692">
    <property type="protein sequence ID" value="KAA8577506.1"/>
    <property type="molecule type" value="Genomic_DNA"/>
</dbReference>
<evidence type="ECO:0000256" key="1">
    <source>
        <dbReference type="SAM" id="MobiDB-lite"/>
    </source>
</evidence>
<accession>A0A5J5CXS4</accession>